<dbReference type="PIRSF" id="PIRSF037118">
    <property type="entry name" value="Tellurite_resistance_TerA"/>
    <property type="match status" value="1"/>
</dbReference>
<dbReference type="AlphaFoldDB" id="K9ZZ63"/>
<feature type="domain" description="TerD" evidence="2">
    <location>
        <begin position="2"/>
        <end position="167"/>
    </location>
</feature>
<dbReference type="CDD" id="cd06974">
    <property type="entry name" value="TerD_like"/>
    <property type="match status" value="1"/>
</dbReference>
<proteinExistence type="predicted"/>
<dbReference type="STRING" id="937777.Deipe_1396"/>
<dbReference type="InterPro" id="IPR003325">
    <property type="entry name" value="TerD"/>
</dbReference>
<evidence type="ECO:0000256" key="1">
    <source>
        <dbReference type="SAM" id="MobiDB-lite"/>
    </source>
</evidence>
<dbReference type="KEGG" id="dpd:Deipe_1396"/>
<evidence type="ECO:0000313" key="3">
    <source>
        <dbReference type="EMBL" id="AFZ66938.1"/>
    </source>
</evidence>
<evidence type="ECO:0000259" key="2">
    <source>
        <dbReference type="Pfam" id="PF02342"/>
    </source>
</evidence>
<dbReference type="InterPro" id="IPR051324">
    <property type="entry name" value="Stress/Tellurium_Resist"/>
</dbReference>
<gene>
    <name evidence="3" type="ordered locus">Deipe_1396</name>
</gene>
<dbReference type="HOGENOM" id="CLU_047549_0_0_0"/>
<dbReference type="EMBL" id="CP003382">
    <property type="protein sequence ID" value="AFZ66938.1"/>
    <property type="molecule type" value="Genomic_DNA"/>
</dbReference>
<protein>
    <submittedName>
        <fullName evidence="3">Uncharacterized protein involved in stress response</fullName>
    </submittedName>
</protein>
<dbReference type="Pfam" id="PF02342">
    <property type="entry name" value="TerD"/>
    <property type="match status" value="1"/>
</dbReference>
<evidence type="ECO:0000313" key="4">
    <source>
        <dbReference type="Proteomes" id="UP000010467"/>
    </source>
</evidence>
<accession>K9ZZ63</accession>
<dbReference type="InterPro" id="IPR017115">
    <property type="entry name" value="Tellurite_resistance_TerA"/>
</dbReference>
<dbReference type="OrthoDB" id="179721at2"/>
<sequence length="415" mass="45365">MTQLQRGQRVPLSALITSSTFELRASITGDAHEYDVACFLLDEHDKVPGDEHIVFYNQDASPDGSVRYANFQGETRFTVDLKRVNHRVHKMVLTVTPDGGELRGVRRGEVSILQGSEARASYTFSGTDFPTERAIMVLELYKRNGEWRAAAVGQGFSGGLAALVAHFGSSVSAPPTPPVPSANPPMVDVNRPASAQKNNPAGSIDTRRPERPPSSGPPVSLTKVTLHKQGDSARISLSKGQQVVHVNLNWTQQAARGGFFGRASGSADLDLGCMFEMEDGSSGVMQALGRNLGCSGTFPYIYIDQDDRSGVSANGENLYVEKPDLIRRVLIFAFIYEGTSNFRDVNAHMTLKDTAGNEVKLNLDNPSSSATFCAVALLEKQGNQLMVRKEERYFAGHKQCDEHYVFGFQWTRGSK</sequence>
<dbReference type="PANTHER" id="PTHR32097:SF3">
    <property type="entry name" value="TELLURITE RESISTANCE PROTEIN"/>
    <property type="match status" value="1"/>
</dbReference>
<keyword evidence="4" id="KW-1185">Reference proteome</keyword>
<dbReference type="Gene3D" id="2.60.60.30">
    <property type="entry name" value="sav2460 like domains"/>
    <property type="match status" value="2"/>
</dbReference>
<dbReference type="RefSeq" id="WP_015235246.1">
    <property type="nucleotide sequence ID" value="NC_019793.1"/>
</dbReference>
<feature type="compositionally biased region" description="Pro residues" evidence="1">
    <location>
        <begin position="174"/>
        <end position="183"/>
    </location>
</feature>
<feature type="region of interest" description="Disordered" evidence="1">
    <location>
        <begin position="171"/>
        <end position="221"/>
    </location>
</feature>
<name>K9ZZ63_DEIPD</name>
<dbReference type="PANTHER" id="PTHR32097">
    <property type="entry name" value="CAMP-BINDING PROTEIN 1-RELATED"/>
    <property type="match status" value="1"/>
</dbReference>
<dbReference type="eggNOG" id="COG4110">
    <property type="taxonomic scope" value="Bacteria"/>
</dbReference>
<organism evidence="3 4">
    <name type="scientific">Deinococcus peraridilitoris (strain DSM 19664 / LMG 22246 / CIP 109416 / KR-200)</name>
    <dbReference type="NCBI Taxonomy" id="937777"/>
    <lineage>
        <taxon>Bacteria</taxon>
        <taxon>Thermotogati</taxon>
        <taxon>Deinococcota</taxon>
        <taxon>Deinococci</taxon>
        <taxon>Deinococcales</taxon>
        <taxon>Deinococcaceae</taxon>
        <taxon>Deinococcus</taxon>
    </lineage>
</organism>
<reference evidence="4" key="1">
    <citation type="submission" date="2012-03" db="EMBL/GenBank/DDBJ databases">
        <title>Complete sequence of chromosome of Deinococcus peraridilitoris DSM 19664.</title>
        <authorList>
            <person name="Lucas S."/>
            <person name="Copeland A."/>
            <person name="Lapidus A."/>
            <person name="Glavina del Rio T."/>
            <person name="Dalin E."/>
            <person name="Tice H."/>
            <person name="Bruce D."/>
            <person name="Goodwin L."/>
            <person name="Pitluck S."/>
            <person name="Peters L."/>
            <person name="Mikhailova N."/>
            <person name="Lu M."/>
            <person name="Kyrpides N."/>
            <person name="Mavromatis K."/>
            <person name="Ivanova N."/>
            <person name="Brettin T."/>
            <person name="Detter J.C."/>
            <person name="Han C."/>
            <person name="Larimer F."/>
            <person name="Land M."/>
            <person name="Hauser L."/>
            <person name="Markowitz V."/>
            <person name="Cheng J.-F."/>
            <person name="Hugenholtz P."/>
            <person name="Woyke T."/>
            <person name="Wu D."/>
            <person name="Pukall R."/>
            <person name="Steenblock K."/>
            <person name="Brambilla E."/>
            <person name="Klenk H.-P."/>
            <person name="Eisen J.A."/>
        </authorList>
    </citation>
    <scope>NUCLEOTIDE SEQUENCE [LARGE SCALE GENOMIC DNA]</scope>
    <source>
        <strain evidence="4">DSM 19664 / LMG 22246 / CIP 109416 / KR-200</strain>
    </source>
</reference>
<dbReference type="Proteomes" id="UP000010467">
    <property type="component" value="Chromosome"/>
</dbReference>
<dbReference type="eggNOG" id="COG2310">
    <property type="taxonomic scope" value="Bacteria"/>
</dbReference>
<dbReference type="PATRIC" id="fig|937777.3.peg.1399"/>